<dbReference type="AlphaFoldDB" id="A0A0P9S681"/>
<evidence type="ECO:0000256" key="4">
    <source>
        <dbReference type="ARBA" id="ARBA00022898"/>
    </source>
</evidence>
<dbReference type="SUPFAM" id="SSF53383">
    <property type="entry name" value="PLP-dependent transferases"/>
    <property type="match status" value="1"/>
</dbReference>
<dbReference type="Proteomes" id="UP000272471">
    <property type="component" value="Unassembled WGS sequence"/>
</dbReference>
<dbReference type="EMBL" id="RBPT01000069">
    <property type="protein sequence ID" value="RMO51608.1"/>
    <property type="molecule type" value="Genomic_DNA"/>
</dbReference>
<keyword evidence="5" id="KW-0670">Pyruvate</keyword>
<dbReference type="PANTHER" id="PTHR42778">
    <property type="entry name" value="2-AMINOETHYLPHOSPHONATE--PYRUVATE TRANSAMINASE"/>
    <property type="match status" value="1"/>
</dbReference>
<evidence type="ECO:0000313" key="5">
    <source>
        <dbReference type="EMBL" id="RMO27863.1"/>
    </source>
</evidence>
<dbReference type="Proteomes" id="UP000280599">
    <property type="component" value="Unassembled WGS sequence"/>
</dbReference>
<comment type="cofactor">
    <cofactor evidence="1">
        <name>pyridoxal 5'-phosphate</name>
        <dbReference type="ChEBI" id="CHEBI:597326"/>
    </cofactor>
</comment>
<evidence type="ECO:0000313" key="8">
    <source>
        <dbReference type="Proteomes" id="UP000272471"/>
    </source>
</evidence>
<keyword evidence="2 5" id="KW-0032">Aminotransferase</keyword>
<dbReference type="Proteomes" id="UP000273536">
    <property type="component" value="Unassembled WGS sequence"/>
</dbReference>
<name>A0A0P9S681_PSESG</name>
<evidence type="ECO:0000256" key="2">
    <source>
        <dbReference type="ARBA" id="ARBA00022576"/>
    </source>
</evidence>
<dbReference type="GO" id="GO:0008483">
    <property type="term" value="F:transaminase activity"/>
    <property type="evidence" value="ECO:0007669"/>
    <property type="project" value="UniProtKB-KW"/>
</dbReference>
<dbReference type="EMBL" id="RBQX01000119">
    <property type="protein sequence ID" value="RMQ17769.1"/>
    <property type="molecule type" value="Genomic_DNA"/>
</dbReference>
<accession>A0A0P9S681</accession>
<dbReference type="EMBL" id="RBPS01000416">
    <property type="protein sequence ID" value="RMO27863.1"/>
    <property type="molecule type" value="Genomic_DNA"/>
</dbReference>
<evidence type="ECO:0000313" key="7">
    <source>
        <dbReference type="EMBL" id="RMQ17769.1"/>
    </source>
</evidence>
<evidence type="ECO:0000313" key="6">
    <source>
        <dbReference type="EMBL" id="RMO51608.1"/>
    </source>
</evidence>
<evidence type="ECO:0000256" key="1">
    <source>
        <dbReference type="ARBA" id="ARBA00001933"/>
    </source>
</evidence>
<organism evidence="5 9">
    <name type="scientific">Pseudomonas savastanoi pv. glycinea</name>
    <name type="common">Pseudomonas syringae pv. glycinea</name>
    <dbReference type="NCBI Taxonomy" id="318"/>
    <lineage>
        <taxon>Bacteria</taxon>
        <taxon>Pseudomonadati</taxon>
        <taxon>Pseudomonadota</taxon>
        <taxon>Gammaproteobacteria</taxon>
        <taxon>Pseudomonadales</taxon>
        <taxon>Pseudomonadaceae</taxon>
        <taxon>Pseudomonas</taxon>
    </lineage>
</organism>
<sequence length="148" mass="16399">MSMRHHYLMTPGPLSLTDDVKAQMQFDMGSRDQAFKNITALMRERILDLIDGCGSYSVVPIQGSGTYGIEAALTSFISLSDRPLVCINGIYGERILKILKPQGVQAVCIRAPSHEPLSVIDIAAYLERDLSITHICFVHCETIPGNYR</sequence>
<evidence type="ECO:0000313" key="10">
    <source>
        <dbReference type="Proteomes" id="UP000280599"/>
    </source>
</evidence>
<dbReference type="InterPro" id="IPR015424">
    <property type="entry name" value="PyrdxlP-dep_Trfase"/>
</dbReference>
<dbReference type="Gene3D" id="3.40.640.10">
    <property type="entry name" value="Type I PLP-dependent aspartate aminotransferase-like (Major domain)"/>
    <property type="match status" value="1"/>
</dbReference>
<evidence type="ECO:0000256" key="3">
    <source>
        <dbReference type="ARBA" id="ARBA00022679"/>
    </source>
</evidence>
<protein>
    <submittedName>
        <fullName evidence="5">Serine-pyruvate aminotransferase</fullName>
    </submittedName>
</protein>
<keyword evidence="4" id="KW-0663">Pyridoxal phosphate</keyword>
<comment type="caution">
    <text evidence="5">The sequence shown here is derived from an EMBL/GenBank/DDBJ whole genome shotgun (WGS) entry which is preliminary data.</text>
</comment>
<dbReference type="RefSeq" id="WP_223809975.1">
    <property type="nucleotide sequence ID" value="NZ_LGLM01000074.1"/>
</dbReference>
<keyword evidence="3 5" id="KW-0808">Transferase</keyword>
<reference evidence="8 9" key="1">
    <citation type="submission" date="2018-08" db="EMBL/GenBank/DDBJ databases">
        <title>Recombination of ecologically and evolutionarily significant loci maintains genetic cohesion in the Pseudomonas syringae species complex.</title>
        <authorList>
            <person name="Dillon M."/>
            <person name="Thakur S."/>
            <person name="Almeida R.N.D."/>
            <person name="Weir B.S."/>
            <person name="Guttman D.S."/>
        </authorList>
    </citation>
    <scope>NUCLEOTIDE SEQUENCE [LARGE SCALE GENOMIC DNA]</scope>
    <source>
        <strain evidence="7 8">ICMP 4182</strain>
        <strain evidence="5 9">ICMP 6372</strain>
        <strain evidence="6 10">ICMP 867</strain>
    </source>
</reference>
<evidence type="ECO:0000313" key="9">
    <source>
        <dbReference type="Proteomes" id="UP000273536"/>
    </source>
</evidence>
<proteinExistence type="predicted"/>
<dbReference type="InterPro" id="IPR015421">
    <property type="entry name" value="PyrdxlP-dep_Trfase_major"/>
</dbReference>
<gene>
    <name evidence="7" type="ORF">ALQ11_00656</name>
    <name evidence="6" type="ORF">ALQ41_02219</name>
    <name evidence="5" type="ORF">ALQ42_02369</name>
</gene>
<dbReference type="PANTHER" id="PTHR42778:SF1">
    <property type="entry name" value="2-AMINOETHYLPHOSPHONATE--PYRUVATE TRANSAMINASE"/>
    <property type="match status" value="1"/>
</dbReference>